<proteinExistence type="predicted"/>
<keyword evidence="2" id="KW-1185">Reference proteome</keyword>
<dbReference type="Proteomes" id="UP000649799">
    <property type="component" value="Unassembled WGS sequence"/>
</dbReference>
<dbReference type="RefSeq" id="WP_166151593.1">
    <property type="nucleotide sequence ID" value="NZ_JAANYN010000018.1"/>
</dbReference>
<protein>
    <submittedName>
        <fullName evidence="1">Uncharacterized protein</fullName>
    </submittedName>
</protein>
<organism evidence="1 2">
    <name type="scientific">Cyclobacterium plantarum</name>
    <dbReference type="NCBI Taxonomy" id="2716263"/>
    <lineage>
        <taxon>Bacteria</taxon>
        <taxon>Pseudomonadati</taxon>
        <taxon>Bacteroidota</taxon>
        <taxon>Cytophagia</taxon>
        <taxon>Cytophagales</taxon>
        <taxon>Cyclobacteriaceae</taxon>
        <taxon>Cyclobacterium</taxon>
    </lineage>
</organism>
<dbReference type="EMBL" id="JAANYN010000018">
    <property type="protein sequence ID" value="NHE59817.1"/>
    <property type="molecule type" value="Genomic_DNA"/>
</dbReference>
<evidence type="ECO:0000313" key="2">
    <source>
        <dbReference type="Proteomes" id="UP000649799"/>
    </source>
</evidence>
<accession>A0ABX0HDP7</accession>
<evidence type="ECO:0000313" key="1">
    <source>
        <dbReference type="EMBL" id="NHE59817.1"/>
    </source>
</evidence>
<name>A0ABX0HDP7_9BACT</name>
<reference evidence="1 2" key="1">
    <citation type="submission" date="2020-03" db="EMBL/GenBank/DDBJ databases">
        <title>Cyclobacterium plantarum sp. nov., a marine bacterium isolated from a coastal-marine wetland.</title>
        <authorList>
            <person name="Sanchez-Porro C."/>
            <person name="Ventosa A."/>
            <person name="Amoozegar M."/>
        </authorList>
    </citation>
    <scope>NUCLEOTIDE SEQUENCE [LARGE SCALE GENOMIC DNA]</scope>
    <source>
        <strain evidence="1 2">GBPx2</strain>
    </source>
</reference>
<gene>
    <name evidence="1" type="ORF">G9Q97_23685</name>
</gene>
<comment type="caution">
    <text evidence="1">The sequence shown here is derived from an EMBL/GenBank/DDBJ whole genome shotgun (WGS) entry which is preliminary data.</text>
</comment>
<sequence>MLVKQMLDIELIKIYPKQFLAGTLPGVKEQALPEIMTKIELKVHKSEKGTIAHPTRAIVCN</sequence>